<keyword evidence="8 11" id="KW-1133">Transmembrane helix</keyword>
<proteinExistence type="predicted"/>
<protein>
    <recommendedName>
        <fullName evidence="4 11">Phosphatidylinositol-4,5-bisphosphate 4-phosphatase</fullName>
        <ecNumber evidence="4 11">3.1.3.78</ecNumber>
    </recommendedName>
</protein>
<keyword evidence="6 11" id="KW-0967">Endosome</keyword>
<keyword evidence="10 11" id="KW-0458">Lysosome</keyword>
<feature type="non-terminal residue" evidence="13">
    <location>
        <position position="227"/>
    </location>
</feature>
<comment type="function">
    <text evidence="11">Catalyzes the hydrolysis of phosphatidylinositol-4,5-bisphosphate (PtdIns-4,5-P2) to phosphatidylinositol-4-phosphate (PtdIns-4-P).</text>
</comment>
<sequence length="227" mass="25082">PFSPDLPSVLPIEEDPPPYSPMTSGSTSTINCRVCQSLISVKANSQQHLVKCGVCNEATPIKNPPPGKKYVRCPCNCLLICKATSQRVACPRPYCKRIINLGPVESGSGPLSPELQPCGARVSCGHCAHTFLWTDFTKKKLARCPHCRKVSVIGQRYPRQRCVYFFMLGLFFAVIAGGIMAGTWQEAEHYGAIYAVWALVLVLCVICLGWAVYWTRIKISEPVQNYT</sequence>
<evidence type="ECO:0000256" key="2">
    <source>
        <dbReference type="ARBA" id="ARBA00004107"/>
    </source>
</evidence>
<evidence type="ECO:0000256" key="7">
    <source>
        <dbReference type="ARBA" id="ARBA00022801"/>
    </source>
</evidence>
<feature type="non-terminal residue" evidence="13">
    <location>
        <position position="1"/>
    </location>
</feature>
<comment type="catalytic activity">
    <reaction evidence="1 11">
        <text>a 1,2-diacyl-sn-glycero-3-phospho-(1D-myo-inositol-4,5-bisphosphate) + H2O = a 1,2-diacyl-sn-glycero-3-phospho-(1D-myo-inositol-5-phosphate) + phosphate</text>
        <dbReference type="Rhea" id="RHEA:25674"/>
        <dbReference type="ChEBI" id="CHEBI:15377"/>
        <dbReference type="ChEBI" id="CHEBI:43474"/>
        <dbReference type="ChEBI" id="CHEBI:57795"/>
        <dbReference type="ChEBI" id="CHEBI:58456"/>
        <dbReference type="EC" id="3.1.3.78"/>
    </reaction>
</comment>
<dbReference type="PANTHER" id="PTHR21014:SF2">
    <property type="entry name" value="TYPE 1 PHOSPHATIDYLINOSITOL 4,5-BISPHOSPHATE 4-PHOSPHATASE"/>
    <property type="match status" value="1"/>
</dbReference>
<comment type="caution">
    <text evidence="13">The sequence shown here is derived from an EMBL/GenBank/DDBJ whole genome shotgun (WGS) entry which is preliminary data.</text>
</comment>
<evidence type="ECO:0000313" key="13">
    <source>
        <dbReference type="EMBL" id="MBN3287453.1"/>
    </source>
</evidence>
<organism evidence="13 14">
    <name type="scientific">Polyodon spathula</name>
    <name type="common">North American paddlefish</name>
    <name type="synonym">Squalus spathula</name>
    <dbReference type="NCBI Taxonomy" id="7913"/>
    <lineage>
        <taxon>Eukaryota</taxon>
        <taxon>Metazoa</taxon>
        <taxon>Chordata</taxon>
        <taxon>Craniata</taxon>
        <taxon>Vertebrata</taxon>
        <taxon>Euteleostomi</taxon>
        <taxon>Actinopterygii</taxon>
        <taxon>Chondrostei</taxon>
        <taxon>Acipenseriformes</taxon>
        <taxon>Polyodontidae</taxon>
        <taxon>Polyodon</taxon>
    </lineage>
</organism>
<feature type="transmembrane region" description="Helical" evidence="11">
    <location>
        <begin position="190"/>
        <end position="213"/>
    </location>
</feature>
<evidence type="ECO:0000256" key="1">
    <source>
        <dbReference type="ARBA" id="ARBA00001261"/>
    </source>
</evidence>
<evidence type="ECO:0000313" key="14">
    <source>
        <dbReference type="Proteomes" id="UP001166093"/>
    </source>
</evidence>
<evidence type="ECO:0000256" key="3">
    <source>
        <dbReference type="ARBA" id="ARBA00004155"/>
    </source>
</evidence>
<dbReference type="EC" id="3.1.3.78" evidence="4 11"/>
<evidence type="ECO:0000256" key="6">
    <source>
        <dbReference type="ARBA" id="ARBA00022753"/>
    </source>
</evidence>
<evidence type="ECO:0000256" key="8">
    <source>
        <dbReference type="ARBA" id="ARBA00022989"/>
    </source>
</evidence>
<keyword evidence="7 11" id="KW-0378">Hydrolase</keyword>
<comment type="subcellular location">
    <subcellularLocation>
        <location evidence="2 11">Late endosome membrane</location>
        <topology evidence="2 11">Multi-pass membrane protein</topology>
    </subcellularLocation>
    <subcellularLocation>
        <location evidence="3 11">Lysosome membrane</location>
        <topology evidence="3 11">Multi-pass membrane protein</topology>
    </subcellularLocation>
</comment>
<keyword evidence="9 11" id="KW-0472">Membrane</keyword>
<evidence type="ECO:0000256" key="9">
    <source>
        <dbReference type="ARBA" id="ARBA00023136"/>
    </source>
</evidence>
<feature type="region of interest" description="Disordered" evidence="12">
    <location>
        <begin position="1"/>
        <end position="25"/>
    </location>
</feature>
<evidence type="ECO:0000256" key="4">
    <source>
        <dbReference type="ARBA" id="ARBA00012936"/>
    </source>
</evidence>
<name>A0ABS2YM03_POLSP</name>
<gene>
    <name evidence="13" type="primary">Pip4p1_0</name>
    <name evidence="13" type="ORF">GTO93_0020196</name>
</gene>
<keyword evidence="5 11" id="KW-0812">Transmembrane</keyword>
<dbReference type="InterPro" id="IPR019178">
    <property type="entry name" value="PtdIns-P2-Ptase"/>
</dbReference>
<accession>A0ABS2YM03</accession>
<dbReference type="EMBL" id="JAAWVQ010166149">
    <property type="protein sequence ID" value="MBN3287453.1"/>
    <property type="molecule type" value="Genomic_DNA"/>
</dbReference>
<evidence type="ECO:0000256" key="10">
    <source>
        <dbReference type="ARBA" id="ARBA00023228"/>
    </source>
</evidence>
<reference evidence="13" key="1">
    <citation type="journal article" date="2021" name="Cell">
        <title>Tracing the genetic footprints of vertebrate landing in non-teleost ray-finned fishes.</title>
        <authorList>
            <person name="Bi X."/>
            <person name="Wang K."/>
            <person name="Yang L."/>
            <person name="Pan H."/>
            <person name="Jiang H."/>
            <person name="Wei Q."/>
            <person name="Fang M."/>
            <person name="Yu H."/>
            <person name="Zhu C."/>
            <person name="Cai Y."/>
            <person name="He Y."/>
            <person name="Gan X."/>
            <person name="Zeng H."/>
            <person name="Yu D."/>
            <person name="Zhu Y."/>
            <person name="Jiang H."/>
            <person name="Qiu Q."/>
            <person name="Yang H."/>
            <person name="Zhang Y.E."/>
            <person name="Wang W."/>
            <person name="Zhu M."/>
            <person name="He S."/>
            <person name="Zhang G."/>
        </authorList>
    </citation>
    <scope>NUCLEOTIDE SEQUENCE</scope>
    <source>
        <strain evidence="13">Pddl_001</strain>
    </source>
</reference>
<evidence type="ECO:0000256" key="5">
    <source>
        <dbReference type="ARBA" id="ARBA00022692"/>
    </source>
</evidence>
<feature type="transmembrane region" description="Helical" evidence="11">
    <location>
        <begin position="163"/>
        <end position="184"/>
    </location>
</feature>
<evidence type="ECO:0000256" key="12">
    <source>
        <dbReference type="SAM" id="MobiDB-lite"/>
    </source>
</evidence>
<dbReference type="Pfam" id="PF09788">
    <property type="entry name" value="Tmemb_55A"/>
    <property type="match status" value="1"/>
</dbReference>
<evidence type="ECO:0000256" key="11">
    <source>
        <dbReference type="RuleBase" id="RU365008"/>
    </source>
</evidence>
<dbReference type="Proteomes" id="UP001166093">
    <property type="component" value="Unassembled WGS sequence"/>
</dbReference>
<dbReference type="PANTHER" id="PTHR21014">
    <property type="entry name" value="PHOSPHATIDYLINOSITOL-4,5-BISPHOSPHATE 4-PHOSPHATASE"/>
    <property type="match status" value="1"/>
</dbReference>
<keyword evidence="14" id="KW-1185">Reference proteome</keyword>